<evidence type="ECO:0000259" key="8">
    <source>
        <dbReference type="PROSITE" id="PS51462"/>
    </source>
</evidence>
<dbReference type="InterPro" id="IPR049734">
    <property type="entry name" value="NudC-like_C"/>
</dbReference>
<dbReference type="InterPro" id="IPR000086">
    <property type="entry name" value="NUDIX_hydrolase_dom"/>
</dbReference>
<dbReference type="SUPFAM" id="SSF55811">
    <property type="entry name" value="Nudix"/>
    <property type="match status" value="2"/>
</dbReference>
<dbReference type="AlphaFoldDB" id="A0A1J5T0T8"/>
<dbReference type="Pfam" id="PF00293">
    <property type="entry name" value="NUDIX"/>
    <property type="match status" value="1"/>
</dbReference>
<comment type="caution">
    <text evidence="9">The sequence shown here is derived from an EMBL/GenBank/DDBJ whole genome shotgun (WGS) entry which is preliminary data.</text>
</comment>
<sequence length="274" mass="29843">MHGHPDATYMTMNESSYWLLRCGNQLLTPSDKSGGNIFPHGLAADFGSPGDVLLVGKWQGAPCYAAEIDKLPENTAGELVPVRSLFNMATSEAISLAARAIQLLDWKKNHRYCGRCGAPTTLRTPEFSMVCPECSLVVYPRISPVVMVLISRGDELLLARSPRFKPGVFSALAGFVEAGETLEQCARREVREEVGIEISNLRYFKSQSWPFPDSLMMAFFADYAGGTIDPDPSEIEAADWFSRGALPALPEPVTIARQLIDAACKSPDSPVQGA</sequence>
<keyword evidence="4 9" id="KW-0378">Hydrolase</keyword>
<dbReference type="Pfam" id="PF09296">
    <property type="entry name" value="NUDIX-like"/>
    <property type="match status" value="1"/>
</dbReference>
<dbReference type="PANTHER" id="PTHR11383">
    <property type="entry name" value="NUCLEOSIDE DIPHOSPHATE-LINKED MOIETY X MOTIF 13"/>
    <property type="match status" value="1"/>
</dbReference>
<evidence type="ECO:0000256" key="6">
    <source>
        <dbReference type="ARBA" id="ARBA00023027"/>
    </source>
</evidence>
<dbReference type="Gene3D" id="3.90.79.10">
    <property type="entry name" value="Nucleoside Triphosphate Pyrophosphohydrolase"/>
    <property type="match status" value="1"/>
</dbReference>
<keyword evidence="7" id="KW-0464">Manganese</keyword>
<dbReference type="EC" id="3.6.1.22" evidence="2"/>
<keyword evidence="6" id="KW-0520">NAD</keyword>
<dbReference type="CDD" id="cd03429">
    <property type="entry name" value="NUDIX_NADH_pyrophosphatase_Nudt13"/>
    <property type="match status" value="1"/>
</dbReference>
<keyword evidence="5" id="KW-0460">Magnesium</keyword>
<comment type="cofactor">
    <cofactor evidence="1">
        <name>Mg(2+)</name>
        <dbReference type="ChEBI" id="CHEBI:18420"/>
    </cofactor>
</comment>
<dbReference type="PANTHER" id="PTHR11383:SF3">
    <property type="entry name" value="NAD(P)H PYROPHOSPHATASE NUDT13, MITOCHONDRIAL"/>
    <property type="match status" value="1"/>
</dbReference>
<keyword evidence="3" id="KW-0479">Metal-binding</keyword>
<dbReference type="HAMAP" id="MF_00297">
    <property type="entry name" value="Nudix_NudC"/>
    <property type="match status" value="1"/>
</dbReference>
<dbReference type="NCBIfam" id="NF001299">
    <property type="entry name" value="PRK00241.1"/>
    <property type="match status" value="1"/>
</dbReference>
<evidence type="ECO:0000313" key="9">
    <source>
        <dbReference type="EMBL" id="OIR05830.1"/>
    </source>
</evidence>
<protein>
    <recommendedName>
        <fullName evidence="2">NAD(+) diphosphatase</fullName>
        <ecNumber evidence="2">3.6.1.22</ecNumber>
    </recommendedName>
</protein>
<reference evidence="9" key="1">
    <citation type="submission" date="2016-10" db="EMBL/GenBank/DDBJ databases">
        <title>Sequence of Gallionella enrichment culture.</title>
        <authorList>
            <person name="Poehlein A."/>
            <person name="Muehling M."/>
            <person name="Daniel R."/>
        </authorList>
    </citation>
    <scope>NUCLEOTIDE SEQUENCE</scope>
</reference>
<dbReference type="InterPro" id="IPR022925">
    <property type="entry name" value="RNA_Hydrolase_NudC"/>
</dbReference>
<organism evidence="9">
    <name type="scientific">mine drainage metagenome</name>
    <dbReference type="NCBI Taxonomy" id="410659"/>
    <lineage>
        <taxon>unclassified sequences</taxon>
        <taxon>metagenomes</taxon>
        <taxon>ecological metagenomes</taxon>
    </lineage>
</organism>
<evidence type="ECO:0000256" key="3">
    <source>
        <dbReference type="ARBA" id="ARBA00022723"/>
    </source>
</evidence>
<gene>
    <name evidence="9" type="primary">nudC_4</name>
    <name evidence="9" type="ORF">GALL_119570</name>
</gene>
<dbReference type="EMBL" id="MLJW01000047">
    <property type="protein sequence ID" value="OIR05830.1"/>
    <property type="molecule type" value="Genomic_DNA"/>
</dbReference>
<evidence type="ECO:0000256" key="4">
    <source>
        <dbReference type="ARBA" id="ARBA00022801"/>
    </source>
</evidence>
<dbReference type="InterPro" id="IPR015797">
    <property type="entry name" value="NUDIX_hydrolase-like_dom_sf"/>
</dbReference>
<evidence type="ECO:0000256" key="1">
    <source>
        <dbReference type="ARBA" id="ARBA00001946"/>
    </source>
</evidence>
<dbReference type="PROSITE" id="PS00893">
    <property type="entry name" value="NUDIX_BOX"/>
    <property type="match status" value="1"/>
</dbReference>
<dbReference type="Pfam" id="PF09297">
    <property type="entry name" value="Zn_ribbon_NUD"/>
    <property type="match status" value="1"/>
</dbReference>
<dbReference type="GO" id="GO:0000210">
    <property type="term" value="F:NAD+ diphosphatase activity"/>
    <property type="evidence" value="ECO:0007669"/>
    <property type="project" value="InterPro"/>
</dbReference>
<evidence type="ECO:0000256" key="5">
    <source>
        <dbReference type="ARBA" id="ARBA00022842"/>
    </source>
</evidence>
<proteinExistence type="inferred from homology"/>
<dbReference type="InterPro" id="IPR015376">
    <property type="entry name" value="Znr_NADH_PPase"/>
</dbReference>
<dbReference type="Gene3D" id="3.90.79.20">
    <property type="match status" value="1"/>
</dbReference>
<dbReference type="InterPro" id="IPR015375">
    <property type="entry name" value="NADH_PPase-like_N"/>
</dbReference>
<feature type="domain" description="Nudix hydrolase" evidence="8">
    <location>
        <begin position="140"/>
        <end position="263"/>
    </location>
</feature>
<accession>A0A1J5T0T8</accession>
<dbReference type="InterPro" id="IPR020084">
    <property type="entry name" value="NUDIX_hydrolase_CS"/>
</dbReference>
<evidence type="ECO:0000256" key="2">
    <source>
        <dbReference type="ARBA" id="ARBA00012381"/>
    </source>
</evidence>
<dbReference type="GO" id="GO:0046872">
    <property type="term" value="F:metal ion binding"/>
    <property type="evidence" value="ECO:0007669"/>
    <property type="project" value="UniProtKB-KW"/>
</dbReference>
<dbReference type="PROSITE" id="PS51462">
    <property type="entry name" value="NUDIX"/>
    <property type="match status" value="1"/>
</dbReference>
<name>A0A1J5T0T8_9ZZZZ</name>
<evidence type="ECO:0000256" key="7">
    <source>
        <dbReference type="ARBA" id="ARBA00023211"/>
    </source>
</evidence>